<feature type="region of interest" description="Disordered" evidence="1">
    <location>
        <begin position="86"/>
        <end position="117"/>
    </location>
</feature>
<keyword evidence="3" id="KW-1185">Reference proteome</keyword>
<proteinExistence type="predicted"/>
<accession>A0ABC8TRZ1</accession>
<feature type="compositionally biased region" description="Basic and acidic residues" evidence="1">
    <location>
        <begin position="1"/>
        <end position="12"/>
    </location>
</feature>
<evidence type="ECO:0000256" key="1">
    <source>
        <dbReference type="SAM" id="MobiDB-lite"/>
    </source>
</evidence>
<feature type="region of interest" description="Disordered" evidence="1">
    <location>
        <begin position="1"/>
        <end position="44"/>
    </location>
</feature>
<protein>
    <submittedName>
        <fullName evidence="2">Uncharacterized protein</fullName>
    </submittedName>
</protein>
<name>A0ABC8TRZ1_9AQUA</name>
<comment type="caution">
    <text evidence="2">The sequence shown here is derived from an EMBL/GenBank/DDBJ whole genome shotgun (WGS) entry which is preliminary data.</text>
</comment>
<evidence type="ECO:0000313" key="3">
    <source>
        <dbReference type="Proteomes" id="UP001642360"/>
    </source>
</evidence>
<reference evidence="2 3" key="1">
    <citation type="submission" date="2024-02" db="EMBL/GenBank/DDBJ databases">
        <authorList>
            <person name="Vignale AGUSTIN F."/>
            <person name="Sosa J E."/>
            <person name="Modenutti C."/>
        </authorList>
    </citation>
    <scope>NUCLEOTIDE SEQUENCE [LARGE SCALE GENOMIC DNA]</scope>
</reference>
<gene>
    <name evidence="2" type="ORF">ILEXP_LOCUS41299</name>
</gene>
<evidence type="ECO:0000313" key="2">
    <source>
        <dbReference type="EMBL" id="CAK9171701.1"/>
    </source>
</evidence>
<sequence>MAIPIARERNNESEAYSARVAGGADSEERKDDTSFDEGDPSLRESWMGVGIADGVVVLGLGDARRCLGKAPGQARWVPWRRERNNESEAYSARVAGGADSEERKDDTSFDEGDPSLRESWMGVGIADGVAMPDDALVKHQAKLDGSLGGGELGRGFDSDLAKRREEVEAMSMPFFGDWEVPAG</sequence>
<dbReference type="Proteomes" id="UP001642360">
    <property type="component" value="Unassembled WGS sequence"/>
</dbReference>
<dbReference type="AlphaFoldDB" id="A0ABC8TRZ1"/>
<dbReference type="EMBL" id="CAUOFW020005835">
    <property type="protein sequence ID" value="CAK9171701.1"/>
    <property type="molecule type" value="Genomic_DNA"/>
</dbReference>
<organism evidence="2 3">
    <name type="scientific">Ilex paraguariensis</name>
    <name type="common">yerba mate</name>
    <dbReference type="NCBI Taxonomy" id="185542"/>
    <lineage>
        <taxon>Eukaryota</taxon>
        <taxon>Viridiplantae</taxon>
        <taxon>Streptophyta</taxon>
        <taxon>Embryophyta</taxon>
        <taxon>Tracheophyta</taxon>
        <taxon>Spermatophyta</taxon>
        <taxon>Magnoliopsida</taxon>
        <taxon>eudicotyledons</taxon>
        <taxon>Gunneridae</taxon>
        <taxon>Pentapetalae</taxon>
        <taxon>asterids</taxon>
        <taxon>campanulids</taxon>
        <taxon>Aquifoliales</taxon>
        <taxon>Aquifoliaceae</taxon>
        <taxon>Ilex</taxon>
    </lineage>
</organism>